<proteinExistence type="predicted"/>
<name>A0A367XTI4_9MICO</name>
<dbReference type="RefSeq" id="WP_114118387.1">
    <property type="nucleotide sequence ID" value="NZ_BMHU01000005.1"/>
</dbReference>
<dbReference type="AlphaFoldDB" id="A0A367XTI4"/>
<comment type="caution">
    <text evidence="1">The sequence shown here is derived from an EMBL/GenBank/DDBJ whole genome shotgun (WGS) entry which is preliminary data.</text>
</comment>
<evidence type="ECO:0000313" key="2">
    <source>
        <dbReference type="Proteomes" id="UP000253508"/>
    </source>
</evidence>
<organism evidence="1 2">
    <name type="scientific">Microbacterium sorbitolivorans</name>
    <dbReference type="NCBI Taxonomy" id="1867410"/>
    <lineage>
        <taxon>Bacteria</taxon>
        <taxon>Bacillati</taxon>
        <taxon>Actinomycetota</taxon>
        <taxon>Actinomycetes</taxon>
        <taxon>Micrococcales</taxon>
        <taxon>Microbacteriaceae</taxon>
        <taxon>Microbacterium</taxon>
    </lineage>
</organism>
<dbReference type="OrthoDB" id="4943146at2"/>
<gene>
    <name evidence="1" type="ORF">DTO57_11450</name>
</gene>
<reference evidence="1 2" key="1">
    <citation type="submission" date="2018-07" db="EMBL/GenBank/DDBJ databases">
        <title>Microbacterium endoborsara sp. nov., a novel actinobacterium isolated from Borszczowia aralocaspica.</title>
        <authorList>
            <person name="An D."/>
        </authorList>
    </citation>
    <scope>NUCLEOTIDE SEQUENCE [LARGE SCALE GENOMIC DNA]</scope>
    <source>
        <strain evidence="1 2">C1.15228</strain>
    </source>
</reference>
<dbReference type="Proteomes" id="UP000253508">
    <property type="component" value="Unassembled WGS sequence"/>
</dbReference>
<evidence type="ECO:0000313" key="1">
    <source>
        <dbReference type="EMBL" id="RCK56945.1"/>
    </source>
</evidence>
<accession>A0A367XTI4</accession>
<sequence>MGSNRRYPEHGAKLMEHRDLRTAAQKGELQTLTAIQLGLDRTPVTIAPEKTHIAGTAWLRFGTIDVHAEVRIERWTDRAVGVSFEIDGRPMRCWLWQGAVTFKE</sequence>
<dbReference type="EMBL" id="QORO01000005">
    <property type="protein sequence ID" value="RCK56945.1"/>
    <property type="molecule type" value="Genomic_DNA"/>
</dbReference>
<keyword evidence="2" id="KW-1185">Reference proteome</keyword>
<protein>
    <submittedName>
        <fullName evidence="1">Uncharacterized protein</fullName>
    </submittedName>
</protein>